<keyword evidence="3" id="KW-0863">Zinc-finger</keyword>
<dbReference type="eggNOG" id="KOG0851">
    <property type="taxonomic scope" value="Eukaryota"/>
</dbReference>
<reference evidence="8 9" key="1">
    <citation type="submission" date="2012-08" db="EMBL/GenBank/DDBJ databases">
        <title>Oryza genome evolution.</title>
        <authorList>
            <person name="Wing R.A."/>
        </authorList>
    </citation>
    <scope>NUCLEOTIDE SEQUENCE</scope>
</reference>
<dbReference type="HOGENOM" id="CLU_964304_0_0_1"/>
<evidence type="ECO:0000313" key="8">
    <source>
        <dbReference type="EnsemblPlants" id="LPERR06G00010.1"/>
    </source>
</evidence>
<reference evidence="9" key="2">
    <citation type="submission" date="2013-12" db="EMBL/GenBank/DDBJ databases">
        <authorList>
            <person name="Yu Y."/>
            <person name="Lee S."/>
            <person name="de Baynast K."/>
            <person name="Wissotski M."/>
            <person name="Liu L."/>
            <person name="Talag J."/>
            <person name="Goicoechea J."/>
            <person name="Angelova A."/>
            <person name="Jetty R."/>
            <person name="Kudrna D."/>
            <person name="Golser W."/>
            <person name="Rivera L."/>
            <person name="Zhang J."/>
            <person name="Wing R."/>
        </authorList>
    </citation>
    <scope>NUCLEOTIDE SEQUENCE</scope>
</reference>
<keyword evidence="4" id="KW-0862">Zinc</keyword>
<keyword evidence="5" id="KW-0238">DNA-binding</keyword>
<keyword evidence="9" id="KW-1185">Reference proteome</keyword>
<dbReference type="InterPro" id="IPR013955">
    <property type="entry name" value="Rep_factor-A_C"/>
</dbReference>
<dbReference type="Pfam" id="PF08646">
    <property type="entry name" value="Rep_fac-A_C"/>
    <property type="match status" value="1"/>
</dbReference>
<dbReference type="SUPFAM" id="SSF50249">
    <property type="entry name" value="Nucleic acid-binding proteins"/>
    <property type="match status" value="1"/>
</dbReference>
<evidence type="ECO:0000256" key="2">
    <source>
        <dbReference type="ARBA" id="ARBA00022723"/>
    </source>
</evidence>
<feature type="region of interest" description="Disordered" evidence="6">
    <location>
        <begin position="268"/>
        <end position="289"/>
    </location>
</feature>
<dbReference type="InterPro" id="IPR047192">
    <property type="entry name" value="Euk_RPA1_DBD_C"/>
</dbReference>
<dbReference type="GO" id="GO:0008270">
    <property type="term" value="F:zinc ion binding"/>
    <property type="evidence" value="ECO:0007669"/>
    <property type="project" value="UniProtKB-KW"/>
</dbReference>
<feature type="compositionally biased region" description="Low complexity" evidence="6">
    <location>
        <begin position="230"/>
        <end position="241"/>
    </location>
</feature>
<dbReference type="AlphaFoldDB" id="A0A0D9WKN4"/>
<name>A0A0D9WKN4_9ORYZ</name>
<feature type="region of interest" description="Disordered" evidence="6">
    <location>
        <begin position="193"/>
        <end position="255"/>
    </location>
</feature>
<evidence type="ECO:0000259" key="7">
    <source>
        <dbReference type="Pfam" id="PF08646"/>
    </source>
</evidence>
<feature type="domain" description="Replication factor A C-terminal" evidence="7">
    <location>
        <begin position="57"/>
        <end position="155"/>
    </location>
</feature>
<dbReference type="Gene3D" id="2.40.50.140">
    <property type="entry name" value="Nucleic acid-binding proteins"/>
    <property type="match status" value="1"/>
</dbReference>
<dbReference type="Gramene" id="LPERR06G00010.1">
    <property type="protein sequence ID" value="LPERR06G00010.1"/>
    <property type="gene ID" value="LPERR06G00010"/>
</dbReference>
<evidence type="ECO:0000313" key="9">
    <source>
        <dbReference type="Proteomes" id="UP000032180"/>
    </source>
</evidence>
<dbReference type="InterPro" id="IPR012340">
    <property type="entry name" value="NA-bd_OB-fold"/>
</dbReference>
<organism evidence="8 9">
    <name type="scientific">Leersia perrieri</name>
    <dbReference type="NCBI Taxonomy" id="77586"/>
    <lineage>
        <taxon>Eukaryota</taxon>
        <taxon>Viridiplantae</taxon>
        <taxon>Streptophyta</taxon>
        <taxon>Embryophyta</taxon>
        <taxon>Tracheophyta</taxon>
        <taxon>Spermatophyta</taxon>
        <taxon>Magnoliopsida</taxon>
        <taxon>Liliopsida</taxon>
        <taxon>Poales</taxon>
        <taxon>Poaceae</taxon>
        <taxon>BOP clade</taxon>
        <taxon>Oryzoideae</taxon>
        <taxon>Oryzeae</taxon>
        <taxon>Oryzinae</taxon>
        <taxon>Leersia</taxon>
    </lineage>
</organism>
<keyword evidence="2" id="KW-0479">Metal-binding</keyword>
<dbReference type="EnsemblPlants" id="LPERR06G00010.1">
    <property type="protein sequence ID" value="LPERR06G00010.1"/>
    <property type="gene ID" value="LPERR06G00010"/>
</dbReference>
<dbReference type="PANTHER" id="PTHR47165">
    <property type="entry name" value="OS03G0429900 PROTEIN"/>
    <property type="match status" value="1"/>
</dbReference>
<evidence type="ECO:0000256" key="3">
    <source>
        <dbReference type="ARBA" id="ARBA00022771"/>
    </source>
</evidence>
<sequence length="289" mass="31338">MLEEGKEASVVAVFAGMRVESSHSVCSTTCSKYYLDLEIPEVEEFCAKVTLIDIDCNKGWCYLGCHTCQKSMYGAPRQYKCGRCGPIKRPIQWYKLKTKVQDATGTMNLMIFCEVAEELVGVSAEELVDEIGDDDEWYTLPDEIEDLLGSTHTFKVFDEHCDGSFSVHSIMDHVRASAGSVHVAAAIPTQCKEEEPVSDSSDYAAVPAPSTTQCKKEPASASASDDNDNTAVPTPTATTAAKCKEEPVSEGSGIAAFLTPTTTQCKCKEEPVPEGSLDARSKSTRVLDC</sequence>
<evidence type="ECO:0000256" key="5">
    <source>
        <dbReference type="ARBA" id="ARBA00023125"/>
    </source>
</evidence>
<dbReference type="Proteomes" id="UP000032180">
    <property type="component" value="Chromosome 6"/>
</dbReference>
<dbReference type="CDD" id="cd04476">
    <property type="entry name" value="RPA1_DBD_C"/>
    <property type="match status" value="1"/>
</dbReference>
<dbReference type="PANTHER" id="PTHR47165:SF3">
    <property type="entry name" value="RETROTRANSPOSON-LIKE PROTEIN"/>
    <property type="match status" value="1"/>
</dbReference>
<proteinExistence type="inferred from homology"/>
<dbReference type="GO" id="GO:0003677">
    <property type="term" value="F:DNA binding"/>
    <property type="evidence" value="ECO:0007669"/>
    <property type="project" value="UniProtKB-KW"/>
</dbReference>
<reference evidence="8" key="3">
    <citation type="submission" date="2015-04" db="UniProtKB">
        <authorList>
            <consortium name="EnsemblPlants"/>
        </authorList>
    </citation>
    <scope>IDENTIFICATION</scope>
</reference>
<protein>
    <recommendedName>
        <fullName evidence="7">Replication factor A C-terminal domain-containing protein</fullName>
    </recommendedName>
</protein>
<accession>A0A0D9WKN4</accession>
<comment type="similarity">
    <text evidence="1">Belongs to the replication factor A protein 1 family.</text>
</comment>
<evidence type="ECO:0000256" key="4">
    <source>
        <dbReference type="ARBA" id="ARBA00022833"/>
    </source>
</evidence>
<evidence type="ECO:0000256" key="1">
    <source>
        <dbReference type="ARBA" id="ARBA00005690"/>
    </source>
</evidence>
<dbReference type="STRING" id="77586.A0A0D9WKN4"/>
<evidence type="ECO:0000256" key="6">
    <source>
        <dbReference type="SAM" id="MobiDB-lite"/>
    </source>
</evidence>